<protein>
    <submittedName>
        <fullName evidence="3">Metallophosphoesterase</fullName>
    </submittedName>
</protein>
<organism evidence="3 4">
    <name type="scientific">Pirellula staleyi (strain ATCC 27377 / DSM 6068 / ICPB 4128)</name>
    <name type="common">Pirella staleyi</name>
    <dbReference type="NCBI Taxonomy" id="530564"/>
    <lineage>
        <taxon>Bacteria</taxon>
        <taxon>Pseudomonadati</taxon>
        <taxon>Planctomycetota</taxon>
        <taxon>Planctomycetia</taxon>
        <taxon>Pirellulales</taxon>
        <taxon>Pirellulaceae</taxon>
        <taxon>Pirellula</taxon>
    </lineage>
</organism>
<dbReference type="InterPro" id="IPR029052">
    <property type="entry name" value="Metallo-depent_PP-like"/>
</dbReference>
<dbReference type="eggNOG" id="COG0639">
    <property type="taxonomic scope" value="Bacteria"/>
</dbReference>
<dbReference type="PANTHER" id="PTHR42850:SF2">
    <property type="entry name" value="BLL5683 PROTEIN"/>
    <property type="match status" value="1"/>
</dbReference>
<evidence type="ECO:0000259" key="2">
    <source>
        <dbReference type="Pfam" id="PF12850"/>
    </source>
</evidence>
<dbReference type="KEGG" id="psl:Psta_2831"/>
<dbReference type="Pfam" id="PF12850">
    <property type="entry name" value="Metallophos_2"/>
    <property type="match status" value="1"/>
</dbReference>
<dbReference type="SUPFAM" id="SSF56300">
    <property type="entry name" value="Metallo-dependent phosphatases"/>
    <property type="match status" value="1"/>
</dbReference>
<name>D2R7S1_PIRSD</name>
<evidence type="ECO:0000256" key="1">
    <source>
        <dbReference type="ARBA" id="ARBA00008950"/>
    </source>
</evidence>
<proteinExistence type="inferred from homology"/>
<dbReference type="EMBL" id="CP001848">
    <property type="protein sequence ID" value="ADB17497.1"/>
    <property type="molecule type" value="Genomic_DNA"/>
</dbReference>
<reference evidence="3 4" key="1">
    <citation type="journal article" date="2009" name="Stand. Genomic Sci.">
        <title>Complete genome sequence of Pirellula staleyi type strain (ATCC 27377).</title>
        <authorList>
            <person name="Clum A."/>
            <person name="Tindall B.J."/>
            <person name="Sikorski J."/>
            <person name="Ivanova N."/>
            <person name="Mavrommatis K."/>
            <person name="Lucas S."/>
            <person name="Glavina del Rio T."/>
            <person name="Nolan M."/>
            <person name="Chen F."/>
            <person name="Tice H."/>
            <person name="Pitluck S."/>
            <person name="Cheng J.F."/>
            <person name="Chertkov O."/>
            <person name="Brettin T."/>
            <person name="Han C."/>
            <person name="Detter J.C."/>
            <person name="Kuske C."/>
            <person name="Bruce D."/>
            <person name="Goodwin L."/>
            <person name="Ovchinikova G."/>
            <person name="Pati A."/>
            <person name="Mikhailova N."/>
            <person name="Chen A."/>
            <person name="Palaniappan K."/>
            <person name="Land M."/>
            <person name="Hauser L."/>
            <person name="Chang Y.J."/>
            <person name="Jeffries C.D."/>
            <person name="Chain P."/>
            <person name="Rohde M."/>
            <person name="Goker M."/>
            <person name="Bristow J."/>
            <person name="Eisen J.A."/>
            <person name="Markowitz V."/>
            <person name="Hugenholtz P."/>
            <person name="Kyrpides N.C."/>
            <person name="Klenk H.P."/>
            <person name="Lapidus A."/>
        </authorList>
    </citation>
    <scope>NUCLEOTIDE SEQUENCE [LARGE SCALE GENOMIC DNA]</scope>
    <source>
        <strain evidence="4">ATCC 27377 / DSM 6068 / ICPB 4128</strain>
    </source>
</reference>
<keyword evidence="4" id="KW-1185">Reference proteome</keyword>
<dbReference type="OrthoDB" id="9813918at2"/>
<evidence type="ECO:0000313" key="4">
    <source>
        <dbReference type="Proteomes" id="UP000001887"/>
    </source>
</evidence>
<dbReference type="PIRSF" id="PIRSF000883">
    <property type="entry name" value="Pesterase_MJ0912"/>
    <property type="match status" value="1"/>
</dbReference>
<evidence type="ECO:0000313" key="3">
    <source>
        <dbReference type="EMBL" id="ADB17497.1"/>
    </source>
</evidence>
<dbReference type="InterPro" id="IPR011152">
    <property type="entry name" value="Pesterase_MJ0912"/>
</dbReference>
<dbReference type="Proteomes" id="UP000001887">
    <property type="component" value="Chromosome"/>
</dbReference>
<dbReference type="GO" id="GO:0016791">
    <property type="term" value="F:phosphatase activity"/>
    <property type="evidence" value="ECO:0007669"/>
    <property type="project" value="TreeGrafter"/>
</dbReference>
<gene>
    <name evidence="3" type="ordered locus">Psta_2831</name>
</gene>
<dbReference type="Gene3D" id="3.60.21.10">
    <property type="match status" value="1"/>
</dbReference>
<accession>D2R7S1</accession>
<sequence>MDAVISDIHGNVEALDAVLDEIGRLRADRIICLGDLVGYGPDSAECLRRSADWDVLIAGDWECAVLDHDPGQWNPFLNREIQRVSERIRTSPDSAHLLKLMRSFQRSHLQDGWHFTHATPADVREFLFPEDIYHTLKLERIATQFDIACVVGHTHYQCLFERNETGHWTFVDAAANPSYELLPHHKILVNAGSVGQPRDGDSRAAFLTIDGATITFHRVEYDIRTTIAKIHSNPLIDNMHGDRLLVGR</sequence>
<dbReference type="STRING" id="530564.Psta_2831"/>
<dbReference type="AlphaFoldDB" id="D2R7S1"/>
<comment type="similarity">
    <text evidence="1">Belongs to the metallophosphoesterase superfamily. YfcE family.</text>
</comment>
<dbReference type="HOGENOM" id="CLU_074761_0_1_0"/>
<dbReference type="PANTHER" id="PTHR42850">
    <property type="entry name" value="METALLOPHOSPHOESTERASE"/>
    <property type="match status" value="1"/>
</dbReference>
<dbReference type="InterPro" id="IPR050126">
    <property type="entry name" value="Ap4A_hydrolase"/>
</dbReference>
<dbReference type="InterPro" id="IPR024654">
    <property type="entry name" value="Calcineurin-like_PHP_lpxH"/>
</dbReference>
<dbReference type="CDD" id="cd00838">
    <property type="entry name" value="MPP_superfamily"/>
    <property type="match status" value="1"/>
</dbReference>
<dbReference type="GO" id="GO:0005737">
    <property type="term" value="C:cytoplasm"/>
    <property type="evidence" value="ECO:0007669"/>
    <property type="project" value="TreeGrafter"/>
</dbReference>
<feature type="domain" description="Calcineurin-like phosphoesterase" evidence="2">
    <location>
        <begin position="3"/>
        <end position="210"/>
    </location>
</feature>